<dbReference type="AlphaFoldDB" id="A0AAN8G2E6"/>
<evidence type="ECO:0000313" key="2">
    <source>
        <dbReference type="Proteomes" id="UP001331761"/>
    </source>
</evidence>
<evidence type="ECO:0000313" key="1">
    <source>
        <dbReference type="EMBL" id="KAK5979423.1"/>
    </source>
</evidence>
<reference evidence="1 2" key="1">
    <citation type="submission" date="2019-10" db="EMBL/GenBank/DDBJ databases">
        <title>Assembly and Annotation for the nematode Trichostrongylus colubriformis.</title>
        <authorList>
            <person name="Martin J."/>
        </authorList>
    </citation>
    <scope>NUCLEOTIDE SEQUENCE [LARGE SCALE GENOMIC DNA]</scope>
    <source>
        <strain evidence="1">G859</strain>
        <tissue evidence="1">Whole worm</tissue>
    </source>
</reference>
<evidence type="ECO:0008006" key="3">
    <source>
        <dbReference type="Google" id="ProtNLM"/>
    </source>
</evidence>
<name>A0AAN8G2E6_TRICO</name>
<organism evidence="1 2">
    <name type="scientific">Trichostrongylus colubriformis</name>
    <name type="common">Black scour worm</name>
    <dbReference type="NCBI Taxonomy" id="6319"/>
    <lineage>
        <taxon>Eukaryota</taxon>
        <taxon>Metazoa</taxon>
        <taxon>Ecdysozoa</taxon>
        <taxon>Nematoda</taxon>
        <taxon>Chromadorea</taxon>
        <taxon>Rhabditida</taxon>
        <taxon>Rhabditina</taxon>
        <taxon>Rhabditomorpha</taxon>
        <taxon>Strongyloidea</taxon>
        <taxon>Trichostrongylidae</taxon>
        <taxon>Trichostrongylus</taxon>
    </lineage>
</organism>
<gene>
    <name evidence="1" type="ORF">GCK32_008555</name>
</gene>
<sequence length="90" mass="10722">MGKTHKYDTSLTFLTRFQGACQRYLSIKPQELICEYIQHKLFERFFTWIAQKEGEIDPEQDCQYMNLCPRPKGFEMFFKIPKVPDVPAPQ</sequence>
<comment type="caution">
    <text evidence="1">The sequence shown here is derived from an EMBL/GenBank/DDBJ whole genome shotgun (WGS) entry which is preliminary data.</text>
</comment>
<accession>A0AAN8G2E6</accession>
<dbReference type="Proteomes" id="UP001331761">
    <property type="component" value="Unassembled WGS sequence"/>
</dbReference>
<dbReference type="EMBL" id="WIXE01008375">
    <property type="protein sequence ID" value="KAK5979423.1"/>
    <property type="molecule type" value="Genomic_DNA"/>
</dbReference>
<keyword evidence="2" id="KW-1185">Reference proteome</keyword>
<protein>
    <recommendedName>
        <fullName evidence="3">Saposin B-type domain-containing protein</fullName>
    </recommendedName>
</protein>
<proteinExistence type="predicted"/>